<dbReference type="Pfam" id="PF08530">
    <property type="entry name" value="PepX_C"/>
    <property type="match status" value="1"/>
</dbReference>
<dbReference type="NCBIfam" id="TIGR00976">
    <property type="entry name" value="CocE_NonD"/>
    <property type="match status" value="1"/>
</dbReference>
<evidence type="ECO:0000259" key="3">
    <source>
        <dbReference type="SMART" id="SM00939"/>
    </source>
</evidence>
<dbReference type="SUPFAM" id="SSF53474">
    <property type="entry name" value="alpha/beta-Hydrolases"/>
    <property type="match status" value="1"/>
</dbReference>
<proteinExistence type="predicted"/>
<dbReference type="PANTHER" id="PTHR43056:SF10">
    <property type="entry name" value="COCE_NOND FAMILY, PUTATIVE (AFU_ORTHOLOGUE AFUA_7G00600)-RELATED"/>
    <property type="match status" value="1"/>
</dbReference>
<dbReference type="InterPro" id="IPR029058">
    <property type="entry name" value="AB_hydrolase_fold"/>
</dbReference>
<sequence length="686" mass="76520">MRVKTDFPHRVREIEHTLIPLSDGTQLAARIWLPEDAEQAPVPAILEYLPYRKSDGTIARDALTHPYFAGHGYASVRVDMRGNGESQGLMEDEYLPLEQSDALEVIDWIANQPWCSGKLGMMGISWGGFNSLQLAAHRPEPLKAIITLCSTDDRYTDDIHYKGGCLLNENLAWAATMLSFSAAPPDPRLVGDEWRAMWQERLDEMPLLAETWLSHQHRDAYWKQGSINTDYADIEAAVYAIGGWGDAYKNTVGRMMENLTCPRKALIGPWIHKYPHFAVPDPAIGFLQEALRWWDHWLKGAENGVMDEPSATFYLQDALPPKTMYAERPGRWVQTDGWPASNVEMRQMSLSESGLSDDAHQGQQALARPVVVDSPLTAGRHQGEYCAIWFGPDLPGDQRLDDALAVCFDSEPLDAPLDILGKPRVTLSLASDQTCGQLTVRLSDVQPDGQVARITYGVLNLALRDHDNPQPLTPGEPVNIELELDMAGYRIPAGHRLRVALATANFPMVWPAPRRAALSLQPGLQSLALPVFTGEAVDTPFAAPESAPPANISEQRAARPSRSVAEDAASGEVTTIVADDLGAMTLEDTGMRVEYRCTERYTAHPQDADRTRAEIVWHYHAGRDQLGRDSALGETTPGQFDVRVESHYRMRCDAENFYLEAEQIAWQDDEEVHRRDWQRTVARTSV</sequence>
<dbReference type="InterPro" id="IPR013736">
    <property type="entry name" value="Xaa-Pro_dipept_C"/>
</dbReference>
<name>A0AAP4WUE5_9GAMM</name>
<dbReference type="EMBL" id="JAUORK010000002">
    <property type="protein sequence ID" value="MDO6670925.1"/>
    <property type="molecule type" value="Genomic_DNA"/>
</dbReference>
<accession>A0AAP4WUE5</accession>
<comment type="caution">
    <text evidence="4">The sequence shown here is derived from an EMBL/GenBank/DDBJ whole genome shotgun (WGS) entry which is preliminary data.</text>
</comment>
<protein>
    <submittedName>
        <fullName evidence="4">CocE/NonD family hydrolase</fullName>
    </submittedName>
</protein>
<organism evidence="4 5">
    <name type="scientific">Cobetia amphilecti</name>
    <dbReference type="NCBI Taxonomy" id="1055104"/>
    <lineage>
        <taxon>Bacteria</taxon>
        <taxon>Pseudomonadati</taxon>
        <taxon>Pseudomonadota</taxon>
        <taxon>Gammaproteobacteria</taxon>
        <taxon>Oceanospirillales</taxon>
        <taxon>Halomonadaceae</taxon>
        <taxon>Cobetia</taxon>
    </lineage>
</organism>
<evidence type="ECO:0000313" key="5">
    <source>
        <dbReference type="Proteomes" id="UP001170481"/>
    </source>
</evidence>
<feature type="domain" description="Xaa-Pro dipeptidyl-peptidase C-terminal" evidence="3">
    <location>
        <begin position="291"/>
        <end position="551"/>
    </location>
</feature>
<dbReference type="InterPro" id="IPR008979">
    <property type="entry name" value="Galactose-bd-like_sf"/>
</dbReference>
<keyword evidence="1 4" id="KW-0378">Hydrolase</keyword>
<dbReference type="Gene3D" id="2.60.120.260">
    <property type="entry name" value="Galactose-binding domain-like"/>
    <property type="match status" value="1"/>
</dbReference>
<dbReference type="RefSeq" id="WP_303592778.1">
    <property type="nucleotide sequence ID" value="NZ_JAUORK010000002.1"/>
</dbReference>
<dbReference type="Proteomes" id="UP001170481">
    <property type="component" value="Unassembled WGS sequence"/>
</dbReference>
<feature type="region of interest" description="Disordered" evidence="2">
    <location>
        <begin position="543"/>
        <end position="567"/>
    </location>
</feature>
<dbReference type="Pfam" id="PF02129">
    <property type="entry name" value="Peptidase_S15"/>
    <property type="match status" value="1"/>
</dbReference>
<dbReference type="Gene3D" id="3.40.50.1820">
    <property type="entry name" value="alpha/beta hydrolase"/>
    <property type="match status" value="1"/>
</dbReference>
<dbReference type="AlphaFoldDB" id="A0AAP4WUE5"/>
<dbReference type="InterPro" id="IPR050585">
    <property type="entry name" value="Xaa-Pro_dipeptidyl-ppase/CocE"/>
</dbReference>
<dbReference type="InterPro" id="IPR005674">
    <property type="entry name" value="CocE/Ser_esterase"/>
</dbReference>
<dbReference type="PANTHER" id="PTHR43056">
    <property type="entry name" value="PEPTIDASE S9 PROLYL OLIGOPEPTIDASE"/>
    <property type="match status" value="1"/>
</dbReference>
<dbReference type="SUPFAM" id="SSF49785">
    <property type="entry name" value="Galactose-binding domain-like"/>
    <property type="match status" value="1"/>
</dbReference>
<dbReference type="InterPro" id="IPR000383">
    <property type="entry name" value="Xaa-Pro-like_dom"/>
</dbReference>
<evidence type="ECO:0000256" key="1">
    <source>
        <dbReference type="ARBA" id="ARBA00022801"/>
    </source>
</evidence>
<evidence type="ECO:0000313" key="4">
    <source>
        <dbReference type="EMBL" id="MDO6670925.1"/>
    </source>
</evidence>
<dbReference type="Gene3D" id="1.10.3020.10">
    <property type="entry name" value="alpha-amino acid ester hydrolase ( Helical cap domain)"/>
    <property type="match status" value="1"/>
</dbReference>
<dbReference type="GO" id="GO:0008239">
    <property type="term" value="F:dipeptidyl-peptidase activity"/>
    <property type="evidence" value="ECO:0007669"/>
    <property type="project" value="InterPro"/>
</dbReference>
<evidence type="ECO:0000256" key="2">
    <source>
        <dbReference type="SAM" id="MobiDB-lite"/>
    </source>
</evidence>
<gene>
    <name evidence="4" type="ORF">Q4535_02220</name>
</gene>
<dbReference type="SMART" id="SM00939">
    <property type="entry name" value="PepX_C"/>
    <property type="match status" value="1"/>
</dbReference>
<reference evidence="4" key="1">
    <citation type="submission" date="2023-07" db="EMBL/GenBank/DDBJ databases">
        <title>Genome content predicts the carbon catabolic preferences of heterotrophic bacteria.</title>
        <authorList>
            <person name="Gralka M."/>
        </authorList>
    </citation>
    <scope>NUCLEOTIDE SEQUENCE</scope>
    <source>
        <strain evidence="4">C2R13</strain>
    </source>
</reference>